<name>A0A1F5FH18_9BACT</name>
<dbReference type="STRING" id="1817816.A2Y64_01195"/>
<dbReference type="Proteomes" id="UP000177187">
    <property type="component" value="Unassembled WGS sequence"/>
</dbReference>
<sequence>MTRLLFSDDVQPERRRRLEYAFGEILCLGGVLVPGERATVGYGVEGDVTIRPSDSDEPTAVRLIIRDNPPNPFGWPAELYSLFADTETRLPGRPLYSDDSDRALVTLDGDRVHLAVDPLATAWHLLAQEEERRFPERRDEHGRLSLGATALPPETFRRPRLEEWGRFFAGALAIKNTVARFGRHPGGADWSLVLTHDVDSVSERSFLRALRLLAAGFLKFSKARLRAAGRMFSLLGAPDRHRQLDVCVAADSPARATYLFHAGRRGRWDPEYKLDGLGRELTFLKSTSQEVGVHYGYETAGDYKKLGAELSAFERATGSPPTGGRAHYLRLRGPDDLRLIARTGLDYDSSLGFPDGPGYRVGTGGPYRVFDTVNGELTNLYELPLAVMDGALFKRYGDGNVDVDDAWVRVRPYLDSAREAGAALCILWHQRVFGPAYPGWGEVYERILAYARENGAWCGPAGEFIGHARAAERLFAGESRIVNNSNIVIKITLSSNPEKTVELHPGETLPVS</sequence>
<proteinExistence type="predicted"/>
<dbReference type="SUPFAM" id="SSF88713">
    <property type="entry name" value="Glycoside hydrolase/deacetylase"/>
    <property type="match status" value="1"/>
</dbReference>
<dbReference type="InterPro" id="IPR011330">
    <property type="entry name" value="Glyco_hydro/deAcase_b/a-brl"/>
</dbReference>
<organism evidence="1 2">
    <name type="scientific">Candidatus Coatesbacteria bacterium RBG_13_66_14</name>
    <dbReference type="NCBI Taxonomy" id="1817816"/>
    <lineage>
        <taxon>Bacteria</taxon>
        <taxon>Candidatus Coatesiibacteriota</taxon>
    </lineage>
</organism>
<comment type="caution">
    <text evidence="1">The sequence shown here is derived from an EMBL/GenBank/DDBJ whole genome shotgun (WGS) entry which is preliminary data.</text>
</comment>
<gene>
    <name evidence="1" type="ORF">A2Y64_01195</name>
</gene>
<accession>A0A1F5FH18</accession>
<dbReference type="Gene3D" id="3.20.20.370">
    <property type="entry name" value="Glycoside hydrolase/deacetylase"/>
    <property type="match status" value="1"/>
</dbReference>
<evidence type="ECO:0000313" key="2">
    <source>
        <dbReference type="Proteomes" id="UP000177187"/>
    </source>
</evidence>
<reference evidence="1 2" key="1">
    <citation type="journal article" date="2016" name="Nat. Commun.">
        <title>Thousands of microbial genomes shed light on interconnected biogeochemical processes in an aquifer system.</title>
        <authorList>
            <person name="Anantharaman K."/>
            <person name="Brown C.T."/>
            <person name="Hug L.A."/>
            <person name="Sharon I."/>
            <person name="Castelle C.J."/>
            <person name="Probst A.J."/>
            <person name="Thomas B.C."/>
            <person name="Singh A."/>
            <person name="Wilkins M.J."/>
            <person name="Karaoz U."/>
            <person name="Brodie E.L."/>
            <person name="Williams K.H."/>
            <person name="Hubbard S.S."/>
            <person name="Banfield J.F."/>
        </authorList>
    </citation>
    <scope>NUCLEOTIDE SEQUENCE [LARGE SCALE GENOMIC DNA]</scope>
</reference>
<dbReference type="AlphaFoldDB" id="A0A1F5FH18"/>
<evidence type="ECO:0000313" key="1">
    <source>
        <dbReference type="EMBL" id="OGD78847.1"/>
    </source>
</evidence>
<dbReference type="GO" id="GO:0005975">
    <property type="term" value="P:carbohydrate metabolic process"/>
    <property type="evidence" value="ECO:0007669"/>
    <property type="project" value="InterPro"/>
</dbReference>
<dbReference type="EMBL" id="MFAF01000023">
    <property type="protein sequence ID" value="OGD78847.1"/>
    <property type="molecule type" value="Genomic_DNA"/>
</dbReference>
<protein>
    <submittedName>
        <fullName evidence="1">Uncharacterized protein</fullName>
    </submittedName>
</protein>